<reference evidence="7" key="1">
    <citation type="submission" date="2010-06" db="EMBL/GenBank/DDBJ databases">
        <authorList>
            <person name="Jiang H."/>
            <person name="Abraham K."/>
            <person name="Ali S."/>
            <person name="Alsbrooks S.L."/>
            <person name="Anim B.N."/>
            <person name="Anosike U.S."/>
            <person name="Attaway T."/>
            <person name="Bandaranaike D.P."/>
            <person name="Battles P.K."/>
            <person name="Bell S.N."/>
            <person name="Bell A.V."/>
            <person name="Beltran B."/>
            <person name="Bickham C."/>
            <person name="Bustamante Y."/>
            <person name="Caleb T."/>
            <person name="Canada A."/>
            <person name="Cardenas V."/>
            <person name="Carter K."/>
            <person name="Chacko J."/>
            <person name="Chandrabose M.N."/>
            <person name="Chavez D."/>
            <person name="Chavez A."/>
            <person name="Chen L."/>
            <person name="Chu H.-S."/>
            <person name="Claassen K.J."/>
            <person name="Cockrell R."/>
            <person name="Collins M."/>
            <person name="Cooper J.A."/>
            <person name="Cree A."/>
            <person name="Curry S.M."/>
            <person name="Da Y."/>
            <person name="Dao M.D."/>
            <person name="Das B."/>
            <person name="Davila M.-L."/>
            <person name="Davy-Carroll L."/>
            <person name="Denson S."/>
            <person name="Dinh H."/>
            <person name="Ebong V.E."/>
            <person name="Edwards J.R."/>
            <person name="Egan A."/>
            <person name="El-Daye J."/>
            <person name="Escobedo L."/>
            <person name="Fernandez S."/>
            <person name="Fernando P.R."/>
            <person name="Flagg N."/>
            <person name="Forbes L.D."/>
            <person name="Fowler R.G."/>
            <person name="Fu Q."/>
            <person name="Gabisi R.A."/>
            <person name="Ganer J."/>
            <person name="Garbino Pronczuk A."/>
            <person name="Garcia R.M."/>
            <person name="Garner T."/>
            <person name="Garrett T.E."/>
            <person name="Gonzalez D.A."/>
            <person name="Hamid H."/>
            <person name="Hawkins E.S."/>
            <person name="Hirani K."/>
            <person name="Hogues M.E."/>
            <person name="Hollins B."/>
            <person name="Hsiao C.-H."/>
            <person name="Jabil R."/>
            <person name="James M.L."/>
            <person name="Jhangiani S.N."/>
            <person name="Johnson B."/>
            <person name="Johnson Q."/>
            <person name="Joshi V."/>
            <person name="Kalu J.B."/>
            <person name="Kam C."/>
            <person name="Kashfia A."/>
            <person name="Keebler J."/>
            <person name="Kisamo H."/>
            <person name="Kovar C.L."/>
            <person name="Lago L.A."/>
            <person name="Lai C.-Y."/>
            <person name="Laidlaw J."/>
            <person name="Lara F."/>
            <person name="Le T.-K."/>
            <person name="Lee S.L."/>
            <person name="Legall F.H."/>
            <person name="Lemon S.J."/>
            <person name="Lewis L.R."/>
            <person name="Li B."/>
            <person name="Liu Y."/>
            <person name="Liu Y.-S."/>
            <person name="Lopez J."/>
            <person name="Lozado R.J."/>
            <person name="Lu J."/>
            <person name="Madu R.C."/>
            <person name="Maheshwari M."/>
            <person name="Maheshwari R."/>
            <person name="Malloy K."/>
            <person name="Martinez E."/>
            <person name="Mathew T."/>
            <person name="Mercado I.C."/>
            <person name="Mercado C."/>
            <person name="Meyer B."/>
            <person name="Montgomery K."/>
            <person name="Morgan M.B."/>
            <person name="Munidasa M."/>
            <person name="Nazareth L.V."/>
            <person name="Nelson J."/>
            <person name="Ng B.M."/>
            <person name="Nguyen N.B."/>
            <person name="Nguyen P.Q."/>
            <person name="Nguyen T."/>
            <person name="Obregon M."/>
            <person name="Okwuonu G.O."/>
            <person name="Onwere C.G."/>
            <person name="Orozco G."/>
            <person name="Parra A."/>
            <person name="Patel S."/>
            <person name="Patil S."/>
            <person name="Perez A."/>
            <person name="Perez Y."/>
            <person name="Pham C."/>
            <person name="Primus E.L."/>
            <person name="Pu L.-L."/>
            <person name="Puazo M."/>
            <person name="Qin X."/>
            <person name="Quiroz J.B."/>
            <person name="Reese J."/>
            <person name="Richards S."/>
            <person name="Rives C.M."/>
            <person name="Robberts R."/>
            <person name="Ruiz S.J."/>
            <person name="Ruiz M.J."/>
            <person name="Santibanez J."/>
            <person name="Schneider B.W."/>
            <person name="Sisson I."/>
            <person name="Smith M."/>
            <person name="Sodergren E."/>
            <person name="Song X.-Z."/>
            <person name="Song B.B."/>
            <person name="Summersgill H."/>
            <person name="Thelus R."/>
            <person name="Thornton R.D."/>
            <person name="Trejos Z.Y."/>
            <person name="Usmani K."/>
            <person name="Vattathil S."/>
            <person name="Villasana D."/>
            <person name="Walker D.L."/>
            <person name="Wang S."/>
            <person name="Wang K."/>
            <person name="White C.S."/>
            <person name="Williams A.C."/>
            <person name="Williamson J."/>
            <person name="Wilson K."/>
            <person name="Woghiren I.O."/>
            <person name="Woodworth J.R."/>
            <person name="Worley K.C."/>
            <person name="Wright R.A."/>
            <person name="Wu W."/>
            <person name="Young L."/>
            <person name="Zhang L."/>
            <person name="Zhang J."/>
            <person name="Zhu Y."/>
            <person name="Muzny D.M."/>
            <person name="Weinstock G."/>
            <person name="Gibbs R.A."/>
        </authorList>
    </citation>
    <scope>NUCLEOTIDE SEQUENCE [LARGE SCALE GENOMIC DNA]</scope>
    <source>
        <strain evidence="7">LSR1</strain>
    </source>
</reference>
<dbReference type="Pfam" id="PF03456">
    <property type="entry name" value="uDENN"/>
    <property type="match status" value="1"/>
</dbReference>
<keyword evidence="1" id="KW-0344">Guanine-nucleotide releasing factor</keyword>
<evidence type="ECO:0000259" key="4">
    <source>
        <dbReference type="PROSITE" id="PS50211"/>
    </source>
</evidence>
<dbReference type="GO" id="GO:0031410">
    <property type="term" value="C:cytoplasmic vesicle"/>
    <property type="evidence" value="ECO:0007669"/>
    <property type="project" value="TreeGrafter"/>
</dbReference>
<dbReference type="SMART" id="SM00799">
    <property type="entry name" value="DENN"/>
    <property type="match status" value="1"/>
</dbReference>
<dbReference type="InterPro" id="IPR011990">
    <property type="entry name" value="TPR-like_helical_dom_sf"/>
</dbReference>
<evidence type="ECO:0000259" key="5">
    <source>
        <dbReference type="PROSITE" id="PS51498"/>
    </source>
</evidence>
<protein>
    <recommendedName>
        <fullName evidence="8">C-myc promoter-binding protein</fullName>
    </recommendedName>
</protein>
<dbReference type="Gene3D" id="3.40.50.11500">
    <property type="match status" value="1"/>
</dbReference>
<dbReference type="Pfam" id="PF02141">
    <property type="entry name" value="DENN"/>
    <property type="match status" value="1"/>
</dbReference>
<keyword evidence="2" id="KW-0175">Coiled coil</keyword>
<dbReference type="InterPro" id="IPR023341">
    <property type="entry name" value="MABP"/>
</dbReference>
<dbReference type="Gene3D" id="2.100.10.50">
    <property type="match status" value="1"/>
</dbReference>
<dbReference type="OrthoDB" id="75250at2759"/>
<dbReference type="PROSITE" id="PS51498">
    <property type="entry name" value="MABP"/>
    <property type="match status" value="1"/>
</dbReference>
<accession>A0A8R2NSM6</accession>
<reference evidence="6" key="2">
    <citation type="submission" date="2022-06" db="UniProtKB">
        <authorList>
            <consortium name="EnsemblMetazoa"/>
        </authorList>
    </citation>
    <scope>IDENTIFICATION</scope>
</reference>
<evidence type="ECO:0000313" key="7">
    <source>
        <dbReference type="Proteomes" id="UP000007819"/>
    </source>
</evidence>
<feature type="compositionally biased region" description="Low complexity" evidence="3">
    <location>
        <begin position="975"/>
        <end position="994"/>
    </location>
</feature>
<dbReference type="Gene3D" id="1.25.40.10">
    <property type="entry name" value="Tetratricopeptide repeat domain"/>
    <property type="match status" value="1"/>
</dbReference>
<feature type="coiled-coil region" evidence="2">
    <location>
        <begin position="506"/>
        <end position="533"/>
    </location>
</feature>
<evidence type="ECO:0000313" key="6">
    <source>
        <dbReference type="EnsemblMetazoa" id="XP_029346640.1"/>
    </source>
</evidence>
<dbReference type="InterPro" id="IPR001194">
    <property type="entry name" value="cDENN_dom"/>
</dbReference>
<dbReference type="InterPro" id="IPR043153">
    <property type="entry name" value="DENN_C"/>
</dbReference>
<feature type="region of interest" description="Disordered" evidence="3">
    <location>
        <begin position="880"/>
        <end position="912"/>
    </location>
</feature>
<dbReference type="PANTHER" id="PTHR12296:SF30">
    <property type="entry name" value="DENN DOMAIN-CONTAINING PROTEIN CRAG"/>
    <property type="match status" value="1"/>
</dbReference>
<dbReference type="Proteomes" id="UP000007819">
    <property type="component" value="Chromosome A2"/>
</dbReference>
<evidence type="ECO:0000256" key="2">
    <source>
        <dbReference type="SAM" id="Coils"/>
    </source>
</evidence>
<feature type="domain" description="UDENN" evidence="4">
    <location>
        <begin position="186"/>
        <end position="635"/>
    </location>
</feature>
<dbReference type="SMART" id="SM00801">
    <property type="entry name" value="dDENN"/>
    <property type="match status" value="1"/>
</dbReference>
<dbReference type="InterPro" id="IPR005112">
    <property type="entry name" value="dDENN_dom"/>
</dbReference>
<feature type="compositionally biased region" description="Polar residues" evidence="3">
    <location>
        <begin position="963"/>
        <end position="974"/>
    </location>
</feature>
<dbReference type="PROSITE" id="PS50211">
    <property type="entry name" value="DENN"/>
    <property type="match status" value="1"/>
</dbReference>
<dbReference type="GO" id="GO:0005085">
    <property type="term" value="F:guanyl-nucleotide exchange factor activity"/>
    <property type="evidence" value="ECO:0007669"/>
    <property type="project" value="UniProtKB-KW"/>
</dbReference>
<sequence>MEERRVVDYFVVVGASDEQSQDDSNSTHLKQSLCSDLPPITDLAIVFPSLGEKVPPGYTLIETTPTGLVADLNHGSLRSPEVFLCYQRGRNKPPIVDIGIMYDGKERVLHDAKVLKTSVSGQIANINNSTSSRTFITYRRASPTAPCNILAVSHVCVVITSRGETPPHAFCLIHKNLNKGMVGSDVYLCYKKSVMKPKSITYKPVITDRYPKTDRNYFHLLPSVALFCLPMGATLEAWPDEASQPDPIFSTFVLTVSDASEKVYGAAITFYEKFNGKLSIEQQKLLGLKDSNELKKGISLHANKSVCVLSHWPFFDTFQKFLMFLLNTSLNEQIPIPIERYITHLVDEIPFPSPERPQILVQLSTDTQLILTQPEDLPIPRSGAGFHQMIMNLHPDNCLLLLLCALTEQKLLIHSLRPNVLTAVAEAVSTLIFPFKWQCPYIPLCPLSLAEVLHAPLPFLIGVDSRFFDLYEPPTDVTCVDLDTNTITLCEDKKHLTAKLLPKKPTRTLKNTLEKLNEKLDDLQRTYKATCNKSIEETNIDRDFLKKRKEHELELEIQEAFLCFMGSVLKGYRWYLRPITKAPTVGATDTSSLFDLQGFLKSREKTNVKFYSLLTKTQMFIRFIEERSFVSNMDAALEFFDECSEKIDLENYDTRLIELDTCGESERTVFIMPPEMNDLPFDTLYTYENGFILNSELLKCKESKNYLKVKNDEHLPIPGSPMARRTKHEVKSAQKLARKYSTSPSLWAKFILGTCYSLWFIHLPSHILQSEDRATSTLRSAYELLNKFQKTGVHLLTDEVCYRVMMQLCGIYNQPMLAVKLLLVMKRCGLHPNAITYGFYNRALLESTWPSDLRTPSQLLWKKLRNVVLSAALFKKAGAQNKKRRHLEEDRNSHTSLESLSTTEKHSSISNTPRKLSINVESNFGLRSRPTNIVKQISLSTEDEQSWSSQQFESSAGLLMTTTCSRPSSACSKQNSDSISIESESDLKSSSSFSGKKSNELLMGGLISLKSAANTMVKKFDEIKEAISTNNTPIKDYVQCQREEDNWNGDDNEQQSNEPSVRRKISSEISSLAVAQHLDSWSSNLIDLFTDGNRKSSSTNMNSGCATMDSSQLSLFQEKLYRRSSHTPELVALEIVMTTCSKCHNCGCLMFDEEIMSGWVPDDSNLNTKCRLCIKEVVPFLTVDVIDYRSKNSNVTDENVKNNRENLDLLTENNAREITNNEYKADTITVPYLNPLVLRKELESILVAEGDISLIHSKFADEHPIIYWNLVWVFERIAVPSHISGLCLNANCVLGDRDIIDFHDIWSACDSSNVLITTLWDNPKLYDDLGSPMYAFWSDEESKESCLISALVTDRNTVPKNVMSKIIANIRRNNLIDPLKKLAHERNKLRGNDLTHSHSLYRDILFLTITAIGRENIDISAFDQEYLIAFETVSESDSKLLLKCDYPLSVGSQYCRHLFKELELSNYK</sequence>
<organism evidence="6 7">
    <name type="scientific">Acyrthosiphon pisum</name>
    <name type="common">Pea aphid</name>
    <dbReference type="NCBI Taxonomy" id="7029"/>
    <lineage>
        <taxon>Eukaryota</taxon>
        <taxon>Metazoa</taxon>
        <taxon>Ecdysozoa</taxon>
        <taxon>Arthropoda</taxon>
        <taxon>Hexapoda</taxon>
        <taxon>Insecta</taxon>
        <taxon>Pterygota</taxon>
        <taxon>Neoptera</taxon>
        <taxon>Paraneoptera</taxon>
        <taxon>Hemiptera</taxon>
        <taxon>Sternorrhyncha</taxon>
        <taxon>Aphidomorpha</taxon>
        <taxon>Aphidoidea</taxon>
        <taxon>Aphididae</taxon>
        <taxon>Macrosiphini</taxon>
        <taxon>Acyrthosiphon</taxon>
    </lineage>
</organism>
<feature type="region of interest" description="Disordered" evidence="3">
    <location>
        <begin position="963"/>
        <end position="994"/>
    </location>
</feature>
<dbReference type="InterPro" id="IPR005113">
    <property type="entry name" value="uDENN_dom"/>
</dbReference>
<dbReference type="InterPro" id="IPR051696">
    <property type="entry name" value="DENN_Domain_GEFs"/>
</dbReference>
<name>A0A8R2NSM6_ACYPI</name>
<dbReference type="InterPro" id="IPR037516">
    <property type="entry name" value="Tripartite_DENN"/>
</dbReference>
<dbReference type="SMART" id="SM00800">
    <property type="entry name" value="uDENN"/>
    <property type="match status" value="1"/>
</dbReference>
<dbReference type="Pfam" id="PF03455">
    <property type="entry name" value="dDENN"/>
    <property type="match status" value="1"/>
</dbReference>
<dbReference type="GO" id="GO:0032483">
    <property type="term" value="P:regulation of Rab protein signal transduction"/>
    <property type="evidence" value="ECO:0007669"/>
    <property type="project" value="TreeGrafter"/>
</dbReference>
<dbReference type="EnsemblMetazoa" id="XM_029490780.1">
    <property type="protein sequence ID" value="XP_029346640.1"/>
    <property type="gene ID" value="LOC100164791"/>
</dbReference>
<evidence type="ECO:0000256" key="3">
    <source>
        <dbReference type="SAM" id="MobiDB-lite"/>
    </source>
</evidence>
<evidence type="ECO:0000256" key="1">
    <source>
        <dbReference type="ARBA" id="ARBA00022658"/>
    </source>
</evidence>
<evidence type="ECO:0008006" key="8">
    <source>
        <dbReference type="Google" id="ProtNLM"/>
    </source>
</evidence>
<proteinExistence type="predicted"/>
<dbReference type="PANTHER" id="PTHR12296">
    <property type="entry name" value="DENN DOMAIN-CONTAINING PROTEIN 4"/>
    <property type="match status" value="1"/>
</dbReference>
<keyword evidence="7" id="KW-1185">Reference proteome</keyword>
<feature type="domain" description="MABP" evidence="5">
    <location>
        <begin position="37"/>
        <end position="194"/>
    </location>
</feature>